<proteinExistence type="predicted"/>
<dbReference type="Gene3D" id="3.90.1530.10">
    <property type="entry name" value="Conserved hypothetical protein from pyrococcus furiosus pfu- 392566-001, ParB domain"/>
    <property type="match status" value="1"/>
</dbReference>
<reference evidence="4" key="1">
    <citation type="journal article" date="2019" name="Int. J. Syst. Evol. Microbiol.">
        <title>The Global Catalogue of Microorganisms (GCM) 10K type strain sequencing project: providing services to taxonomists for standard genome sequencing and annotation.</title>
        <authorList>
            <consortium name="The Broad Institute Genomics Platform"/>
            <consortium name="The Broad Institute Genome Sequencing Center for Infectious Disease"/>
            <person name="Wu L."/>
            <person name="Ma J."/>
        </authorList>
    </citation>
    <scope>NUCLEOTIDE SEQUENCE [LARGE SCALE GENOMIC DNA]</scope>
    <source>
        <strain evidence="4">CGMCC 4.1641</strain>
    </source>
</reference>
<dbReference type="RefSeq" id="WP_382041371.1">
    <property type="nucleotide sequence ID" value="NZ_JBHSKJ010000007.1"/>
</dbReference>
<feature type="domain" description="ParB-like N-terminal" evidence="2">
    <location>
        <begin position="27"/>
        <end position="111"/>
    </location>
</feature>
<sequence length="333" mass="36074">MSKTHAGAENLSVMPGPGLRSLPYPVSRVPVDSLRSGDSPRLGGIDQEHVEALAQSPREFTPILVHRGTRQVVDGMHRLRAAVLRGEREIAVRYVDGPADEVFVRAVAANIDHGLPLTLKDRKAAAERILRTHPAWSDRAIARITDLSPKTVGAARRRSCEEIPQPNARVGQDGRARPLDPARRREAARALLAAHPGVPLREVAAHAGISVSTAHDVHRRMQCGEPESAAARRAATPAGPAAGPHDVRRSRATVLRRLVNDPSLKLTESGRALLRWLSTQALDIEAGEQLLAAVPPHCAVTVADLARSYAQEWERFARELGRTQESAGAWRAG</sequence>
<dbReference type="EMBL" id="JBHSKJ010000007">
    <property type="protein sequence ID" value="MFC5145875.1"/>
    <property type="molecule type" value="Genomic_DNA"/>
</dbReference>
<evidence type="ECO:0000259" key="2">
    <source>
        <dbReference type="SMART" id="SM00470"/>
    </source>
</evidence>
<dbReference type="InterPro" id="IPR036086">
    <property type="entry name" value="ParB/Sulfiredoxin_sf"/>
</dbReference>
<keyword evidence="4" id="KW-1185">Reference proteome</keyword>
<evidence type="ECO:0000256" key="1">
    <source>
        <dbReference type="SAM" id="MobiDB-lite"/>
    </source>
</evidence>
<organism evidence="3 4">
    <name type="scientific">Streptomyces aureoversilis</name>
    <dbReference type="NCBI Taxonomy" id="67277"/>
    <lineage>
        <taxon>Bacteria</taxon>
        <taxon>Bacillati</taxon>
        <taxon>Actinomycetota</taxon>
        <taxon>Actinomycetes</taxon>
        <taxon>Kitasatosporales</taxon>
        <taxon>Streptomycetaceae</taxon>
        <taxon>Streptomyces</taxon>
    </lineage>
</organism>
<dbReference type="Proteomes" id="UP001596222">
    <property type="component" value="Unassembled WGS sequence"/>
</dbReference>
<feature type="region of interest" description="Disordered" evidence="1">
    <location>
        <begin position="216"/>
        <end position="249"/>
    </location>
</feature>
<evidence type="ECO:0000313" key="4">
    <source>
        <dbReference type="Proteomes" id="UP001596222"/>
    </source>
</evidence>
<evidence type="ECO:0000313" key="3">
    <source>
        <dbReference type="EMBL" id="MFC5145875.1"/>
    </source>
</evidence>
<protein>
    <submittedName>
        <fullName evidence="3">ParB/RepB/Spo0J family partition protein</fullName>
    </submittedName>
</protein>
<dbReference type="InterPro" id="IPR003115">
    <property type="entry name" value="ParB_N"/>
</dbReference>
<accession>A0ABW0A098</accession>
<feature type="region of interest" description="Disordered" evidence="1">
    <location>
        <begin position="156"/>
        <end position="183"/>
    </location>
</feature>
<dbReference type="SUPFAM" id="SSF110849">
    <property type="entry name" value="ParB/Sulfiredoxin"/>
    <property type="match status" value="1"/>
</dbReference>
<comment type="caution">
    <text evidence="3">The sequence shown here is derived from an EMBL/GenBank/DDBJ whole genome shotgun (WGS) entry which is preliminary data.</text>
</comment>
<name>A0ABW0A098_9ACTN</name>
<gene>
    <name evidence="3" type="ORF">ACFPP6_14515</name>
</gene>
<feature type="compositionally biased region" description="Low complexity" evidence="1">
    <location>
        <begin position="229"/>
        <end position="244"/>
    </location>
</feature>
<dbReference type="SMART" id="SM00470">
    <property type="entry name" value="ParB"/>
    <property type="match status" value="1"/>
</dbReference>
<feature type="compositionally biased region" description="Basic and acidic residues" evidence="1">
    <location>
        <begin position="172"/>
        <end position="183"/>
    </location>
</feature>